<dbReference type="RefSeq" id="WP_223103950.1">
    <property type="nucleotide sequence ID" value="NZ_CP061913.1"/>
</dbReference>
<name>A0ABV5M9T1_9ACTN</name>
<dbReference type="InterPro" id="IPR046485">
    <property type="entry name" value="DUF6578"/>
</dbReference>
<accession>A0ABV5M9T1</accession>
<evidence type="ECO:0000313" key="2">
    <source>
        <dbReference type="Proteomes" id="UP001589608"/>
    </source>
</evidence>
<comment type="caution">
    <text evidence="1">The sequence shown here is derived from an EMBL/GenBank/DDBJ whole genome shotgun (WGS) entry which is preliminary data.</text>
</comment>
<protein>
    <submittedName>
        <fullName evidence="1">DUF6578 domain-containing protein</fullName>
    </submittedName>
</protein>
<dbReference type="Proteomes" id="UP001589608">
    <property type="component" value="Unassembled WGS sequence"/>
</dbReference>
<sequence>MDEADTTNTPAVTVWLEAWQCECCGEPFAIGSRVSWTVWEAAAADLEEIMGAERAASVHYVEERHTQAADHLHIVRGTVSAIEVVHCRDAPGAGGNPNAYSPVPGTATFTPVASSREGTESVAGGPLFQGYLVVLGGVEYGPPAPGRLRTWLSTLRSAVRPRT</sequence>
<dbReference type="Pfam" id="PF20218">
    <property type="entry name" value="DUF6578"/>
    <property type="match status" value="1"/>
</dbReference>
<reference evidence="1 2" key="1">
    <citation type="submission" date="2024-09" db="EMBL/GenBank/DDBJ databases">
        <authorList>
            <person name="Sun Q."/>
            <person name="Mori K."/>
        </authorList>
    </citation>
    <scope>NUCLEOTIDE SEQUENCE [LARGE SCALE GENOMIC DNA]</scope>
    <source>
        <strain evidence="1 2">JCM 3307</strain>
    </source>
</reference>
<proteinExistence type="predicted"/>
<evidence type="ECO:0000313" key="1">
    <source>
        <dbReference type="EMBL" id="MFB9445604.1"/>
    </source>
</evidence>
<gene>
    <name evidence="1" type="ORF">ACFFTR_21205</name>
</gene>
<organism evidence="1 2">
    <name type="scientific">Dactylosporangium vinaceum</name>
    <dbReference type="NCBI Taxonomy" id="53362"/>
    <lineage>
        <taxon>Bacteria</taxon>
        <taxon>Bacillati</taxon>
        <taxon>Actinomycetota</taxon>
        <taxon>Actinomycetes</taxon>
        <taxon>Micromonosporales</taxon>
        <taxon>Micromonosporaceae</taxon>
        <taxon>Dactylosporangium</taxon>
    </lineage>
</organism>
<keyword evidence="2" id="KW-1185">Reference proteome</keyword>
<dbReference type="EMBL" id="JBHMCA010000042">
    <property type="protein sequence ID" value="MFB9445604.1"/>
    <property type="molecule type" value="Genomic_DNA"/>
</dbReference>